<evidence type="ECO:0000313" key="2">
    <source>
        <dbReference type="EMBL" id="SCA57547.1"/>
    </source>
</evidence>
<dbReference type="OrthoDB" id="9840676at2"/>
<organism evidence="2 3">
    <name type="scientific">Candidatus Terasakiella magnetica</name>
    <dbReference type="NCBI Taxonomy" id="1867952"/>
    <lineage>
        <taxon>Bacteria</taxon>
        <taxon>Pseudomonadati</taxon>
        <taxon>Pseudomonadota</taxon>
        <taxon>Alphaproteobacteria</taxon>
        <taxon>Rhodospirillales</taxon>
        <taxon>Terasakiellaceae</taxon>
        <taxon>Terasakiella</taxon>
    </lineage>
</organism>
<dbReference type="STRING" id="1867952.MTBPR1_60060"/>
<sequence length="212" mass="24315">MSKKSIQMKGYKVLYTLILLASLTLGQSQATANECPPPAISDQNTLYYSTWAHNCFESLKDNSDTKKITQLRDLSYSLHMHMKKHDNRDVLINGAAALSWVLNKQGHLGDDDGMELNNMRIYQTLKQADANAYERAKVLILLAHYWRKLDKDEYLTPLLKELLASIPKIPLVAPDHDHPQRYVLNAILSIQKSAKMHDWHNQTQDKFKSLLN</sequence>
<proteinExistence type="predicted"/>
<accession>A0A1C3RJY6</accession>
<dbReference type="AlphaFoldDB" id="A0A1C3RJY6"/>
<reference evidence="2 3" key="1">
    <citation type="submission" date="2016-07" db="EMBL/GenBank/DDBJ databases">
        <authorList>
            <person name="Lefevre C.T."/>
        </authorList>
    </citation>
    <scope>NUCLEOTIDE SEQUENCE [LARGE SCALE GENOMIC DNA]</scope>
    <source>
        <strain evidence="2">PR1</strain>
    </source>
</reference>
<dbReference type="Proteomes" id="UP000231658">
    <property type="component" value="Unassembled WGS sequence"/>
</dbReference>
<feature type="chain" id="PRO_5008680850" evidence="1">
    <location>
        <begin position="33"/>
        <end position="212"/>
    </location>
</feature>
<feature type="signal peptide" evidence="1">
    <location>
        <begin position="1"/>
        <end position="32"/>
    </location>
</feature>
<keyword evidence="1" id="KW-0732">Signal</keyword>
<protein>
    <submittedName>
        <fullName evidence="2">Uncharacterized protein</fullName>
    </submittedName>
</protein>
<keyword evidence="3" id="KW-1185">Reference proteome</keyword>
<name>A0A1C3RJY6_9PROT</name>
<evidence type="ECO:0000313" key="3">
    <source>
        <dbReference type="Proteomes" id="UP000231658"/>
    </source>
</evidence>
<gene>
    <name evidence="2" type="ORF">MTBPR1_60060</name>
</gene>
<evidence type="ECO:0000256" key="1">
    <source>
        <dbReference type="SAM" id="SignalP"/>
    </source>
</evidence>
<dbReference type="EMBL" id="FLYE01000045">
    <property type="protein sequence ID" value="SCA57547.1"/>
    <property type="molecule type" value="Genomic_DNA"/>
</dbReference>
<dbReference type="RefSeq" id="WP_069189573.1">
    <property type="nucleotide sequence ID" value="NZ_FLYE01000045.1"/>
</dbReference>